<proteinExistence type="predicted"/>
<reference evidence="1" key="1">
    <citation type="journal article" date="2014" name="Front. Microbiol.">
        <title>High frequency of phylogenetically diverse reductive dehalogenase-homologous genes in deep subseafloor sedimentary metagenomes.</title>
        <authorList>
            <person name="Kawai M."/>
            <person name="Futagami T."/>
            <person name="Toyoda A."/>
            <person name="Takaki Y."/>
            <person name="Nishi S."/>
            <person name="Hori S."/>
            <person name="Arai W."/>
            <person name="Tsubouchi T."/>
            <person name="Morono Y."/>
            <person name="Uchiyama I."/>
            <person name="Ito T."/>
            <person name="Fujiyama A."/>
            <person name="Inagaki F."/>
            <person name="Takami H."/>
        </authorList>
    </citation>
    <scope>NUCLEOTIDE SEQUENCE</scope>
    <source>
        <strain evidence="1">Expedition CK06-06</strain>
    </source>
</reference>
<gene>
    <name evidence="1" type="ORF">S01H1_08430</name>
</gene>
<name>X0SKK2_9ZZZZ</name>
<sequence length="50" mass="5708">MLSGVNKRCSACQSECKQYKQITIIACPNYEPKKDLNNQKVHLDPIRKTA</sequence>
<comment type="caution">
    <text evidence="1">The sequence shown here is derived from an EMBL/GenBank/DDBJ whole genome shotgun (WGS) entry which is preliminary data.</text>
</comment>
<protein>
    <submittedName>
        <fullName evidence="1">Uncharacterized protein</fullName>
    </submittedName>
</protein>
<accession>X0SKK2</accession>
<evidence type="ECO:0000313" key="1">
    <source>
        <dbReference type="EMBL" id="GAF76412.1"/>
    </source>
</evidence>
<dbReference type="AlphaFoldDB" id="X0SKK2"/>
<organism evidence="1">
    <name type="scientific">marine sediment metagenome</name>
    <dbReference type="NCBI Taxonomy" id="412755"/>
    <lineage>
        <taxon>unclassified sequences</taxon>
        <taxon>metagenomes</taxon>
        <taxon>ecological metagenomes</taxon>
    </lineage>
</organism>
<dbReference type="EMBL" id="BARS01004325">
    <property type="protein sequence ID" value="GAF76412.1"/>
    <property type="molecule type" value="Genomic_DNA"/>
</dbReference>